<dbReference type="InterPro" id="IPR005119">
    <property type="entry name" value="LysR_subst-bd"/>
</dbReference>
<evidence type="ECO:0000313" key="7">
    <source>
        <dbReference type="Proteomes" id="UP000006327"/>
    </source>
</evidence>
<dbReference type="Gene3D" id="1.10.10.10">
    <property type="entry name" value="Winged helix-like DNA-binding domain superfamily/Winged helix DNA-binding domain"/>
    <property type="match status" value="1"/>
</dbReference>
<organism evidence="6 7">
    <name type="scientific">Paraglaciecola arctica BSs20135</name>
    <dbReference type="NCBI Taxonomy" id="493475"/>
    <lineage>
        <taxon>Bacteria</taxon>
        <taxon>Pseudomonadati</taxon>
        <taxon>Pseudomonadota</taxon>
        <taxon>Gammaproteobacteria</taxon>
        <taxon>Alteromonadales</taxon>
        <taxon>Alteromonadaceae</taxon>
        <taxon>Paraglaciecola</taxon>
    </lineage>
</organism>
<sequence>MYNVSFRQVQIFVCIAQSHTFAQAAEKMCLSQPALSSAIKKMESQLGGVLFSRTTRKVELSPEGRQFLPVAERLISDWQEAFSDLYNLFSLGRGKLSIAAMPSFAAGLLPGILQQFKTEFPNIKLSVTDVVMESVIKDVKAGRAEIGFSFEHEQMEGLQFHPILTDNFIAVLPANHPLCEHQILSWSQIAAYPFVAMNKGSAIRRWIDSFMEMNHLALNIVVEASQLATLGQFVKHDLGVSVVPALCQEQMLSKDLVCLNIHQSGLSKRVGIIRQTNGNLSSVASSFWQWAVNNISYPN</sequence>
<dbReference type="GO" id="GO:0005829">
    <property type="term" value="C:cytosol"/>
    <property type="evidence" value="ECO:0007669"/>
    <property type="project" value="TreeGrafter"/>
</dbReference>
<dbReference type="GO" id="GO:0003700">
    <property type="term" value="F:DNA-binding transcription factor activity"/>
    <property type="evidence" value="ECO:0007669"/>
    <property type="project" value="InterPro"/>
</dbReference>
<dbReference type="InterPro" id="IPR000847">
    <property type="entry name" value="LysR_HTH_N"/>
</dbReference>
<dbReference type="PROSITE" id="PS50931">
    <property type="entry name" value="HTH_LYSR"/>
    <property type="match status" value="1"/>
</dbReference>
<evidence type="ECO:0000256" key="1">
    <source>
        <dbReference type="ARBA" id="ARBA00009437"/>
    </source>
</evidence>
<name>K6XH09_9ALTE</name>
<dbReference type="CDD" id="cd08440">
    <property type="entry name" value="PBP2_LTTR_like_4"/>
    <property type="match status" value="1"/>
</dbReference>
<comment type="similarity">
    <text evidence="1">Belongs to the LysR transcriptional regulatory family.</text>
</comment>
<evidence type="ECO:0000259" key="5">
    <source>
        <dbReference type="PROSITE" id="PS50931"/>
    </source>
</evidence>
<dbReference type="SUPFAM" id="SSF53850">
    <property type="entry name" value="Periplasmic binding protein-like II"/>
    <property type="match status" value="1"/>
</dbReference>
<dbReference type="PANTHER" id="PTHR30419">
    <property type="entry name" value="HTH-TYPE TRANSCRIPTIONAL REGULATOR YBHD"/>
    <property type="match status" value="1"/>
</dbReference>
<dbReference type="GO" id="GO:0003677">
    <property type="term" value="F:DNA binding"/>
    <property type="evidence" value="ECO:0007669"/>
    <property type="project" value="UniProtKB-KW"/>
</dbReference>
<dbReference type="AlphaFoldDB" id="K6XH09"/>
<comment type="caution">
    <text evidence="6">The sequence shown here is derived from an EMBL/GenBank/DDBJ whole genome shotgun (WGS) entry which is preliminary data.</text>
</comment>
<dbReference type="eggNOG" id="COG0583">
    <property type="taxonomic scope" value="Bacteria"/>
</dbReference>
<gene>
    <name evidence="6" type="ORF">GARC_2966</name>
</gene>
<dbReference type="Proteomes" id="UP000006327">
    <property type="component" value="Unassembled WGS sequence"/>
</dbReference>
<evidence type="ECO:0000256" key="3">
    <source>
        <dbReference type="ARBA" id="ARBA00023125"/>
    </source>
</evidence>
<evidence type="ECO:0000256" key="2">
    <source>
        <dbReference type="ARBA" id="ARBA00023015"/>
    </source>
</evidence>
<dbReference type="InterPro" id="IPR036390">
    <property type="entry name" value="WH_DNA-bd_sf"/>
</dbReference>
<accession>K6XH09</accession>
<dbReference type="Pfam" id="PF00126">
    <property type="entry name" value="HTH_1"/>
    <property type="match status" value="1"/>
</dbReference>
<dbReference type="SUPFAM" id="SSF46785">
    <property type="entry name" value="Winged helix' DNA-binding domain"/>
    <property type="match status" value="1"/>
</dbReference>
<protein>
    <submittedName>
        <fullName evidence="6">Probable transcriptional regulator</fullName>
    </submittedName>
</protein>
<dbReference type="FunFam" id="1.10.10.10:FF:000001">
    <property type="entry name" value="LysR family transcriptional regulator"/>
    <property type="match status" value="1"/>
</dbReference>
<dbReference type="OrthoDB" id="646694at2"/>
<dbReference type="STRING" id="493475.GARC_2966"/>
<dbReference type="PRINTS" id="PR00039">
    <property type="entry name" value="HTHLYSR"/>
</dbReference>
<dbReference type="InterPro" id="IPR036388">
    <property type="entry name" value="WH-like_DNA-bd_sf"/>
</dbReference>
<proteinExistence type="inferred from homology"/>
<dbReference type="EMBL" id="BAEO01000042">
    <property type="protein sequence ID" value="GAC19929.1"/>
    <property type="molecule type" value="Genomic_DNA"/>
</dbReference>
<evidence type="ECO:0000256" key="4">
    <source>
        <dbReference type="ARBA" id="ARBA00023163"/>
    </source>
</evidence>
<keyword evidence="2" id="KW-0805">Transcription regulation</keyword>
<dbReference type="InterPro" id="IPR050950">
    <property type="entry name" value="HTH-type_LysR_regulators"/>
</dbReference>
<dbReference type="Pfam" id="PF03466">
    <property type="entry name" value="LysR_substrate"/>
    <property type="match status" value="1"/>
</dbReference>
<keyword evidence="7" id="KW-1185">Reference proteome</keyword>
<dbReference type="RefSeq" id="WP_007621321.1">
    <property type="nucleotide sequence ID" value="NZ_BAEO01000042.1"/>
</dbReference>
<evidence type="ECO:0000313" key="6">
    <source>
        <dbReference type="EMBL" id="GAC19929.1"/>
    </source>
</evidence>
<dbReference type="PANTHER" id="PTHR30419:SF30">
    <property type="entry name" value="LYSR FAMILY TRANSCRIPTIONAL REGULATOR"/>
    <property type="match status" value="1"/>
</dbReference>
<reference evidence="6 7" key="1">
    <citation type="journal article" date="2017" name="Antonie Van Leeuwenhoek">
        <title>Rhizobium rhizosphaerae sp. nov., a novel species isolated from rice rhizosphere.</title>
        <authorList>
            <person name="Zhao J.J."/>
            <person name="Zhang J."/>
            <person name="Zhang R.J."/>
            <person name="Zhang C.W."/>
            <person name="Yin H.Q."/>
            <person name="Zhang X.X."/>
        </authorList>
    </citation>
    <scope>NUCLEOTIDE SEQUENCE [LARGE SCALE GENOMIC DNA]</scope>
    <source>
        <strain evidence="6 7">BSs20135</strain>
    </source>
</reference>
<dbReference type="Gene3D" id="3.40.190.290">
    <property type="match status" value="1"/>
</dbReference>
<keyword evidence="4" id="KW-0804">Transcription</keyword>
<keyword evidence="3" id="KW-0238">DNA-binding</keyword>
<feature type="domain" description="HTH lysR-type" evidence="5">
    <location>
        <begin position="4"/>
        <end position="61"/>
    </location>
</feature>